<evidence type="ECO:0000256" key="10">
    <source>
        <dbReference type="ARBA" id="ARBA00023180"/>
    </source>
</evidence>
<evidence type="ECO:0000256" key="11">
    <source>
        <dbReference type="ARBA" id="ARBA00036868"/>
    </source>
</evidence>
<dbReference type="GO" id="GO:0005615">
    <property type="term" value="C:extracellular space"/>
    <property type="evidence" value="ECO:0007669"/>
    <property type="project" value="TreeGrafter"/>
</dbReference>
<organism evidence="22 23">
    <name type="scientific">Phyllotreta striolata</name>
    <name type="common">Striped flea beetle</name>
    <name type="synonym">Crioceris striolata</name>
    <dbReference type="NCBI Taxonomy" id="444603"/>
    <lineage>
        <taxon>Eukaryota</taxon>
        <taxon>Metazoa</taxon>
        <taxon>Ecdysozoa</taxon>
        <taxon>Arthropoda</taxon>
        <taxon>Hexapoda</taxon>
        <taxon>Insecta</taxon>
        <taxon>Pterygota</taxon>
        <taxon>Neoptera</taxon>
        <taxon>Endopterygota</taxon>
        <taxon>Coleoptera</taxon>
        <taxon>Polyphaga</taxon>
        <taxon>Cucujiformia</taxon>
        <taxon>Chrysomeloidea</taxon>
        <taxon>Chrysomelidae</taxon>
        <taxon>Galerucinae</taxon>
        <taxon>Alticini</taxon>
        <taxon>Phyllotreta</taxon>
    </lineage>
</organism>
<evidence type="ECO:0000256" key="3">
    <source>
        <dbReference type="ARBA" id="ARBA00022670"/>
    </source>
</evidence>
<accession>A0A9P0DWL2</accession>
<evidence type="ECO:0000256" key="16">
    <source>
        <dbReference type="PIRSR" id="PIRSR601548-2"/>
    </source>
</evidence>
<name>A0A9P0DWL2_PHYSR</name>
<dbReference type="EMBL" id="OU900100">
    <property type="protein sequence ID" value="CAH1187234.1"/>
    <property type="molecule type" value="Genomic_DNA"/>
</dbReference>
<evidence type="ECO:0000256" key="20">
    <source>
        <dbReference type="PROSITE-ProRule" id="PRU01355"/>
    </source>
</evidence>
<dbReference type="FunFam" id="1.10.1370.30:FF:000004">
    <property type="entry name" value="Angiotensin-converting enzyme"/>
    <property type="match status" value="1"/>
</dbReference>
<dbReference type="GO" id="GO:0006508">
    <property type="term" value="P:proteolysis"/>
    <property type="evidence" value="ECO:0007669"/>
    <property type="project" value="UniProtKB-KW"/>
</dbReference>
<dbReference type="GO" id="GO:0008237">
    <property type="term" value="F:metallopeptidase activity"/>
    <property type="evidence" value="ECO:0007669"/>
    <property type="project" value="UniProtKB-KW"/>
</dbReference>
<evidence type="ECO:0000256" key="19">
    <source>
        <dbReference type="PIRSR" id="PIRSR601548-8"/>
    </source>
</evidence>
<evidence type="ECO:0000256" key="4">
    <source>
        <dbReference type="ARBA" id="ARBA00022723"/>
    </source>
</evidence>
<dbReference type="PROSITE" id="PS52011">
    <property type="entry name" value="PEPTIDASE_M2"/>
    <property type="match status" value="1"/>
</dbReference>
<feature type="binding site" evidence="17">
    <location>
        <position position="393"/>
    </location>
    <ligand>
        <name>Zn(2+)</name>
        <dbReference type="ChEBI" id="CHEBI:29105"/>
        <label>1</label>
        <note>catalytic</note>
    </ligand>
</feature>
<evidence type="ECO:0000256" key="21">
    <source>
        <dbReference type="RuleBase" id="RU361144"/>
    </source>
</evidence>
<feature type="binding site" evidence="16">
    <location>
        <position position="236"/>
    </location>
    <ligand>
        <name>chloride</name>
        <dbReference type="ChEBI" id="CHEBI:17996"/>
        <label>1</label>
    </ligand>
</feature>
<evidence type="ECO:0000256" key="1">
    <source>
        <dbReference type="ARBA" id="ARBA00008139"/>
    </source>
</evidence>
<feature type="active site" description="Proton donor 1" evidence="13">
    <location>
        <position position="523"/>
    </location>
</feature>
<evidence type="ECO:0000256" key="18">
    <source>
        <dbReference type="PIRSR" id="PIRSR601548-4"/>
    </source>
</evidence>
<feature type="binding site" evidence="17">
    <location>
        <position position="421"/>
    </location>
    <ligand>
        <name>Zn(2+)</name>
        <dbReference type="ChEBI" id="CHEBI:29105"/>
        <label>1</label>
        <note>catalytic</note>
    </ligand>
</feature>
<feature type="binding site" evidence="19">
    <location>
        <position position="393"/>
    </location>
    <ligand>
        <name>Zn(2+)</name>
        <dbReference type="ChEBI" id="CHEBI:29105"/>
        <label>2</label>
        <note>catalytic</note>
    </ligand>
</feature>
<feature type="disulfide bond" evidence="18 20">
    <location>
        <begin position="161"/>
        <end position="169"/>
    </location>
</feature>
<feature type="binding site" evidence="19">
    <location>
        <position position="421"/>
    </location>
    <ligand>
        <name>Zn(2+)</name>
        <dbReference type="ChEBI" id="CHEBI:29105"/>
        <label>2</label>
        <note>catalytic</note>
    </ligand>
</feature>
<evidence type="ECO:0000256" key="2">
    <source>
        <dbReference type="ARBA" id="ARBA00022645"/>
    </source>
</evidence>
<feature type="active site" description="Proton acceptor 2" evidence="15">
    <location>
        <position position="394"/>
    </location>
</feature>
<dbReference type="Pfam" id="PF01401">
    <property type="entry name" value="Peptidase_M2"/>
    <property type="match status" value="1"/>
</dbReference>
<dbReference type="EC" id="3.4.-.-" evidence="21"/>
<dbReference type="SUPFAM" id="SSF55486">
    <property type="entry name" value="Metalloproteases ('zincins'), catalytic domain"/>
    <property type="match status" value="1"/>
</dbReference>
<keyword evidence="10 14" id="KW-0325">Glycoprotein</keyword>
<keyword evidence="2 21" id="KW-0121">Carboxypeptidase</keyword>
<keyword evidence="6 21" id="KW-0378">Hydrolase</keyword>
<feature type="active site" description="Proton acceptor 1" evidence="13">
    <location>
        <position position="394"/>
    </location>
</feature>
<evidence type="ECO:0000256" key="13">
    <source>
        <dbReference type="PIRSR" id="PIRSR601548-1"/>
    </source>
</evidence>
<sequence length="653" mass="76275">MSCTYSVRRFVKKYKWTILIAVLIMAALVAVLVYFLALAHAKDPTIEEEELNAYNLILSINEKMEKNLNRKTLAEWAYASNLTKANLDHNLAVSTEVANFQKEIWRQVNQYNWQQFSDYSLRRQFWYYSVIGEPALPEAKYKMLTKLVSDMESIYSTAKICELNNPNKCDLALEPDLTNIMATSNDEKELKHVWIEWRNSVGPKCKDSYKSYVELSNESARLNNFTDQGEFWLKDYEDPNIKEQIQGLWEQLRPLYLQIHAYVRFKLREKFGDLISEKGPIPAHLLGNMWGQTWDNIAERTLPYPDVETIDYTAAMLKQNYTPIKIFKTAEQFFKSINLTEMPETFWKNSILEKPADRELICHASAWDFYDQKDFRIKQCTDVTYEQMNTAHHEMGHIEYFLQYKDQPVPFRNGANDGFHEAVGDCISLSFETTKHLKKIGLISSASQDSKTVLNNLYRVGLAKIAFLPFGYLMDLWRWDVFSGKTTPDNYNCKWWELREKYQGLEPPVDRSEEDFDPAAKYHIIADVPYLRYFISFVVQFQFHRALCEKAGQYEPNNAKKPLHECDIYENTEAGNALKKMLSMGSSRPWPDAMEAITGQRKMDASGLLEYFKPLQEWLEAENKKNGVFIGWEKTKRVCVRNRQELKTGASDE</sequence>
<gene>
    <name evidence="22" type="ORF">PHYEVI_LOCUS10332</name>
</gene>
<dbReference type="PANTHER" id="PTHR10514">
    <property type="entry name" value="ANGIOTENSIN-CONVERTING ENZYME"/>
    <property type="match status" value="1"/>
</dbReference>
<evidence type="ECO:0000256" key="17">
    <source>
        <dbReference type="PIRSR" id="PIRSR601548-3"/>
    </source>
</evidence>
<dbReference type="OrthoDB" id="10029630at2759"/>
<dbReference type="AlphaFoldDB" id="A0A9P0DWL2"/>
<dbReference type="PRINTS" id="PR00791">
    <property type="entry name" value="PEPDIPTASEA"/>
</dbReference>
<feature type="disulfide bond" evidence="18 20">
    <location>
        <begin position="548"/>
        <end position="566"/>
    </location>
</feature>
<dbReference type="InterPro" id="IPR001548">
    <property type="entry name" value="Peptidase_M2"/>
</dbReference>
<reference evidence="22" key="1">
    <citation type="submission" date="2022-01" db="EMBL/GenBank/DDBJ databases">
        <authorList>
            <person name="King R."/>
        </authorList>
    </citation>
    <scope>NUCLEOTIDE SEQUENCE</scope>
</reference>
<evidence type="ECO:0000313" key="23">
    <source>
        <dbReference type="Proteomes" id="UP001153712"/>
    </source>
</evidence>
<evidence type="ECO:0000256" key="5">
    <source>
        <dbReference type="ARBA" id="ARBA00022729"/>
    </source>
</evidence>
<evidence type="ECO:0000256" key="6">
    <source>
        <dbReference type="ARBA" id="ARBA00022801"/>
    </source>
</evidence>
<proteinExistence type="inferred from homology"/>
<evidence type="ECO:0000256" key="9">
    <source>
        <dbReference type="ARBA" id="ARBA00023157"/>
    </source>
</evidence>
<dbReference type="CDD" id="cd06461">
    <property type="entry name" value="M2_ACE"/>
    <property type="match status" value="1"/>
</dbReference>
<dbReference type="GO" id="GO:0004180">
    <property type="term" value="F:carboxypeptidase activity"/>
    <property type="evidence" value="ECO:0007669"/>
    <property type="project" value="UniProtKB-KW"/>
</dbReference>
<dbReference type="GO" id="GO:0046872">
    <property type="term" value="F:metal ion binding"/>
    <property type="evidence" value="ECO:0007669"/>
    <property type="project" value="UniProtKB-KW"/>
</dbReference>
<comment type="cofactor">
    <cofactor evidence="21">
        <name>Zn(2+)</name>
        <dbReference type="ChEBI" id="CHEBI:29105"/>
    </cofactor>
    <text evidence="21">Binds 1 zinc ion per subunit.</text>
</comment>
<keyword evidence="3 21" id="KW-0645">Protease</keyword>
<evidence type="ECO:0000256" key="7">
    <source>
        <dbReference type="ARBA" id="ARBA00022833"/>
    </source>
</evidence>
<keyword evidence="4 17" id="KW-0479">Metal-binding</keyword>
<comment type="similarity">
    <text evidence="1 20 21">Belongs to the peptidase M2 family.</text>
</comment>
<dbReference type="Gene3D" id="1.10.1370.30">
    <property type="match status" value="2"/>
</dbReference>
<evidence type="ECO:0000256" key="12">
    <source>
        <dbReference type="ARBA" id="ARBA00039858"/>
    </source>
</evidence>
<dbReference type="PANTHER" id="PTHR10514:SF44">
    <property type="entry name" value="ANGIOTENSIN-CONVERTING ENZYME-RELATED"/>
    <property type="match status" value="1"/>
</dbReference>
<keyword evidence="9 18" id="KW-1015">Disulfide bond</keyword>
<keyword evidence="7 17" id="KW-0862">Zinc</keyword>
<evidence type="ECO:0000256" key="15">
    <source>
        <dbReference type="PIRSR" id="PIRSR601548-11"/>
    </source>
</evidence>
<keyword evidence="23" id="KW-1185">Reference proteome</keyword>
<feature type="glycosylation site" description="N-linked (GlcNAc...) asparagine; partial" evidence="14">
    <location>
        <position position="164"/>
    </location>
</feature>
<dbReference type="GO" id="GO:0008241">
    <property type="term" value="F:peptidyl-dipeptidase activity"/>
    <property type="evidence" value="ECO:0007669"/>
    <property type="project" value="UniProtKB-EC"/>
</dbReference>
<keyword evidence="5" id="KW-0732">Signal</keyword>
<protein>
    <recommendedName>
        <fullName evidence="12 21">Angiotensin-converting enzyme</fullName>
        <ecNumber evidence="21">3.4.-.-</ecNumber>
    </recommendedName>
</protein>
<feature type="glycosylation site" description="N-linked (GlcNAc...) asparagine" evidence="14">
    <location>
        <position position="81"/>
    </location>
</feature>
<feature type="binding site" evidence="19">
    <location>
        <position position="397"/>
    </location>
    <ligand>
        <name>Zn(2+)</name>
        <dbReference type="ChEBI" id="CHEBI:29105"/>
        <label>2</label>
        <note>catalytic</note>
    </ligand>
</feature>
<evidence type="ECO:0000313" key="22">
    <source>
        <dbReference type="EMBL" id="CAH1187234.1"/>
    </source>
</evidence>
<feature type="glycosylation site" description="N-linked (GlcNAc...) (complex) asparagine" evidence="14">
    <location>
        <position position="99"/>
    </location>
</feature>
<feature type="disulfide bond" evidence="18 20">
    <location>
        <begin position="362"/>
        <end position="380"/>
    </location>
</feature>
<evidence type="ECO:0000256" key="8">
    <source>
        <dbReference type="ARBA" id="ARBA00023049"/>
    </source>
</evidence>
<feature type="binding site" evidence="17">
    <location>
        <position position="397"/>
    </location>
    <ligand>
        <name>Zn(2+)</name>
        <dbReference type="ChEBI" id="CHEBI:29105"/>
        <label>1</label>
        <note>catalytic</note>
    </ligand>
</feature>
<feature type="binding site" evidence="16">
    <location>
        <position position="532"/>
    </location>
    <ligand>
        <name>chloride</name>
        <dbReference type="ChEBI" id="CHEBI:17996"/>
        <label>1</label>
    </ligand>
</feature>
<dbReference type="GO" id="GO:0005886">
    <property type="term" value="C:plasma membrane"/>
    <property type="evidence" value="ECO:0007669"/>
    <property type="project" value="TreeGrafter"/>
</dbReference>
<comment type="catalytic activity">
    <reaction evidence="11">
        <text>Release of a C-terminal dipeptide, oligopeptide-|-Xaa-Yaa, when Xaa is not Pro, and Yaa is neither Asp nor Glu. Thus, conversion of angiotensin I to angiotensin II, with increase in vasoconstrictor activity, but no action on angiotensin II.</text>
        <dbReference type="EC" id="3.4.15.1"/>
    </reaction>
</comment>
<feature type="active site" description="Proton donor 2" evidence="15">
    <location>
        <position position="523"/>
    </location>
</feature>
<keyword evidence="8 21" id="KW-0482">Metalloprotease</keyword>
<evidence type="ECO:0000256" key="14">
    <source>
        <dbReference type="PIRSR" id="PIRSR601548-10"/>
    </source>
</evidence>
<dbReference type="Proteomes" id="UP001153712">
    <property type="component" value="Chromosome 7"/>
</dbReference>